<protein>
    <submittedName>
        <fullName evidence="3">MobF family relaxase</fullName>
    </submittedName>
</protein>
<name>A0ABV3VFQ1_9MYCO</name>
<feature type="domain" description="TrwC relaxase" evidence="2">
    <location>
        <begin position="12"/>
        <end position="332"/>
    </location>
</feature>
<evidence type="ECO:0000259" key="2">
    <source>
        <dbReference type="Pfam" id="PF08751"/>
    </source>
</evidence>
<reference evidence="3 4" key="1">
    <citation type="submission" date="2024-04" db="EMBL/GenBank/DDBJ databases">
        <title>Genomic Markers of Mycobacteria.</title>
        <authorList>
            <person name="Soliman M.S."/>
            <person name="Elkholy A."/>
            <person name="Soliman N.S."/>
            <person name="Abbas A."/>
            <person name="Khayrat S."/>
            <person name="Shawky S."/>
        </authorList>
    </citation>
    <scope>NUCLEOTIDE SEQUENCE [LARGE SCALE GENOMIC DNA]</scope>
    <source>
        <strain evidence="3 4">Egy-CU-AM5</strain>
    </source>
</reference>
<feature type="compositionally biased region" description="Basic and acidic residues" evidence="1">
    <location>
        <begin position="967"/>
        <end position="999"/>
    </location>
</feature>
<dbReference type="Gene3D" id="3.40.50.300">
    <property type="entry name" value="P-loop containing nucleotide triphosphate hydrolases"/>
    <property type="match status" value="2"/>
</dbReference>
<keyword evidence="4" id="KW-1185">Reference proteome</keyword>
<evidence type="ECO:0000256" key="1">
    <source>
        <dbReference type="SAM" id="MobiDB-lite"/>
    </source>
</evidence>
<feature type="region of interest" description="Disordered" evidence="1">
    <location>
        <begin position="956"/>
        <end position="999"/>
    </location>
</feature>
<gene>
    <name evidence="3" type="primary">mobF</name>
    <name evidence="3" type="ORF">ABFW12_18495</name>
</gene>
<dbReference type="InterPro" id="IPR014862">
    <property type="entry name" value="TrwC"/>
</dbReference>
<accession>A0ABV3VFQ1</accession>
<sequence>MIRIAKMGAWSVSYYESTAVRGNEYGGGLSEYYSERDTREPIVLVAGDKGFAEEKMGVTHRGTISQEAVTRWFAEGISPAGPGVGKPRAGTCGWDVLVAVPKSVSVTSALAKDPAVGTIITTAIREATEDALLGYMYKHAGYTRVSNPTDNTKKDLQRLPALPFIAYFHHTARPLSDGTCDPHMHVHCLLPGKVARADGRMVTIDSESMYHEAKAAGMIFQKSLRDRLSASLGIEWGDVDPHTGIAEIKGFDRETIKEWSRRQTALMEWAQENLGEYSRRMADAEHQDAADQDKHGWAKGEREWLDTAQRATRQKKLESMHYDELREKWQADPRAALLSVEDFLGVVAAAAAKEGPGERPTAAQVFELLGTVKNAWTRADVVEAVTGLWGPGRGIEVIPVDEIEAAVEDILEEGCFQIVEDRQSWHREGHLRYTDMITLQREAEILELSQAKSREFVVNVREQWFAAKGLKFGAESAMAELALSPRFINVLEAPAGTGKTTSLKAFKERAEAQGKRIVVMSAARKALTEAHEKEAGHEFYTIASVRNQIAKDRINWDHKTIVVVDEAATAGDRDLYEIIKQAAATHTKVILIGDSHQLQPVQAGGGLFRDLSENLPWTQSFSHVWRQVDPEEKAMTLAMRDAKTESQIRKVAHWYASNDRLRAGDELSMADQLVRDYFDAVAEGQDVMAIADQWEKADSLNHRIQRINNIALENHLGYELERVPISRDQEAIWGDIIMTRKNDYDIEVTADPKVAAISGEPAIVTNAHRWRVVGVDERDGSITAERLSDNARAVLPAEYVKEHVVLGYVGTIHAAQGANAEVGLPIGDPEHITKSMIYPAMTRGTHMNRIYMTMKIAGEDEHHREHTGAELEPRIADPIEAQKLFMSILKRDDREQTALAQAEEALNALADGAAHADHVEAFGGIHPYAAQLVHTRAEVFNALASEYKEELASRQRYERSSQLAQERILEQAAGRDRGADRDRSTEREYDDRDEGREIG</sequence>
<dbReference type="Pfam" id="PF13604">
    <property type="entry name" value="AAA_30"/>
    <property type="match status" value="1"/>
</dbReference>
<dbReference type="Gene3D" id="2.30.30.940">
    <property type="match status" value="1"/>
</dbReference>
<proteinExistence type="predicted"/>
<dbReference type="RefSeq" id="WP_368573446.1">
    <property type="nucleotide sequence ID" value="NZ_JBDLOU010000040.1"/>
</dbReference>
<dbReference type="Proteomes" id="UP001558474">
    <property type="component" value="Unassembled WGS sequence"/>
</dbReference>
<organism evidence="3 4">
    <name type="scientific">Mycolicibacterium porcinum</name>
    <dbReference type="NCBI Taxonomy" id="39693"/>
    <lineage>
        <taxon>Bacteria</taxon>
        <taxon>Bacillati</taxon>
        <taxon>Actinomycetota</taxon>
        <taxon>Actinomycetes</taxon>
        <taxon>Mycobacteriales</taxon>
        <taxon>Mycobacteriaceae</taxon>
        <taxon>Mycolicibacterium</taxon>
    </lineage>
</organism>
<evidence type="ECO:0000313" key="4">
    <source>
        <dbReference type="Proteomes" id="UP001558474"/>
    </source>
</evidence>
<dbReference type="NCBIfam" id="NF041492">
    <property type="entry name" value="MobF"/>
    <property type="match status" value="1"/>
</dbReference>
<dbReference type="Pfam" id="PF08751">
    <property type="entry name" value="TrwC"/>
    <property type="match status" value="1"/>
</dbReference>
<dbReference type="EMBL" id="JBDLOU010000040">
    <property type="protein sequence ID" value="MEX3740213.1"/>
    <property type="molecule type" value="Genomic_DNA"/>
</dbReference>
<dbReference type="SUPFAM" id="SSF55464">
    <property type="entry name" value="Origin of replication-binding domain, RBD-like"/>
    <property type="match status" value="1"/>
</dbReference>
<comment type="caution">
    <text evidence="3">The sequence shown here is derived from an EMBL/GenBank/DDBJ whole genome shotgun (WGS) entry which is preliminary data.</text>
</comment>
<dbReference type="SUPFAM" id="SSF52540">
    <property type="entry name" value="P-loop containing nucleoside triphosphate hydrolases"/>
    <property type="match status" value="2"/>
</dbReference>
<evidence type="ECO:0000313" key="3">
    <source>
        <dbReference type="EMBL" id="MEX3740213.1"/>
    </source>
</evidence>
<dbReference type="InterPro" id="IPR027417">
    <property type="entry name" value="P-loop_NTPase"/>
</dbReference>